<dbReference type="Proteomes" id="UP000199161">
    <property type="component" value="Unassembled WGS sequence"/>
</dbReference>
<keyword evidence="1" id="KW-1133">Transmembrane helix</keyword>
<gene>
    <name evidence="2" type="ORF">SAMN05444422_11258</name>
</gene>
<feature type="transmembrane region" description="Helical" evidence="1">
    <location>
        <begin position="20"/>
        <end position="43"/>
    </location>
</feature>
<name>A0A1I1KNI6_NATHA</name>
<proteinExistence type="predicted"/>
<keyword evidence="1" id="KW-0812">Transmembrane</keyword>
<evidence type="ECO:0000256" key="1">
    <source>
        <dbReference type="SAM" id="Phobius"/>
    </source>
</evidence>
<sequence>MPVQLIGRGNGPVYLVRPCYILWLLYAFSTGYWMAAGIVIPYLSDYTMFDEHDDAIRQQASGVTLAVFGWLAAIGFPSLGALSTTTYLEWGP</sequence>
<feature type="transmembrane region" description="Helical" evidence="1">
    <location>
        <begin position="63"/>
        <end position="82"/>
    </location>
</feature>
<reference evidence="3" key="1">
    <citation type="submission" date="2016-10" db="EMBL/GenBank/DDBJ databases">
        <authorList>
            <person name="Varghese N."/>
            <person name="Submissions S."/>
        </authorList>
    </citation>
    <scope>NUCLEOTIDE SEQUENCE [LARGE SCALE GENOMIC DNA]</scope>
    <source>
        <strain evidence="3">DSM 13078</strain>
    </source>
</reference>
<dbReference type="AlphaFoldDB" id="A0A1I1KNI6"/>
<organism evidence="2 3">
    <name type="scientific">Natronobacterium haloterrestre</name>
    <name type="common">Halobiforma haloterrestris</name>
    <dbReference type="NCBI Taxonomy" id="148448"/>
    <lineage>
        <taxon>Archaea</taxon>
        <taxon>Methanobacteriati</taxon>
        <taxon>Methanobacteriota</taxon>
        <taxon>Stenosarchaea group</taxon>
        <taxon>Halobacteria</taxon>
        <taxon>Halobacteriales</taxon>
        <taxon>Natrialbaceae</taxon>
        <taxon>Natronobacterium</taxon>
    </lineage>
</organism>
<keyword evidence="3" id="KW-1185">Reference proteome</keyword>
<protein>
    <submittedName>
        <fullName evidence="2">Uncharacterized protein</fullName>
    </submittedName>
</protein>
<dbReference type="EMBL" id="FOKW01000012">
    <property type="protein sequence ID" value="SFC62241.1"/>
    <property type="molecule type" value="Genomic_DNA"/>
</dbReference>
<evidence type="ECO:0000313" key="3">
    <source>
        <dbReference type="Proteomes" id="UP000199161"/>
    </source>
</evidence>
<keyword evidence="1" id="KW-0472">Membrane</keyword>
<accession>A0A1I1KNI6</accession>
<evidence type="ECO:0000313" key="2">
    <source>
        <dbReference type="EMBL" id="SFC62241.1"/>
    </source>
</evidence>